<gene>
    <name evidence="5" type="ORF">DSAG12_00213</name>
</gene>
<dbReference type="OrthoDB" id="46231at2157"/>
<dbReference type="CDD" id="cd00090">
    <property type="entry name" value="HTH_ARSR"/>
    <property type="match status" value="1"/>
</dbReference>
<evidence type="ECO:0000259" key="4">
    <source>
        <dbReference type="PROSITE" id="PS50987"/>
    </source>
</evidence>
<protein>
    <submittedName>
        <fullName evidence="5">ArsR/SmtB family transcription factor</fullName>
    </submittedName>
</protein>
<dbReference type="PRINTS" id="PR00778">
    <property type="entry name" value="HTHARSR"/>
</dbReference>
<dbReference type="InterPro" id="IPR036388">
    <property type="entry name" value="WH-like_DNA-bd_sf"/>
</dbReference>
<evidence type="ECO:0000256" key="3">
    <source>
        <dbReference type="ARBA" id="ARBA00023163"/>
    </source>
</evidence>
<sequence length="119" mass="13762">MNSRFQDYLKICDIDENPGEFIKEKIDYVGKILKSDDFQMNLKRYSALANKNRLMIYQLIQEGEYCNCSLAKILGLSEGSITHHIKKLDDAGLIIGRNKGHFIFYSTTEDFKKQFSPSI</sequence>
<keyword evidence="2" id="KW-0238">DNA-binding</keyword>
<dbReference type="InterPro" id="IPR011991">
    <property type="entry name" value="ArsR-like_HTH"/>
</dbReference>
<dbReference type="NCBIfam" id="NF033788">
    <property type="entry name" value="HTH_metalloreg"/>
    <property type="match status" value="1"/>
</dbReference>
<dbReference type="GO" id="GO:0003677">
    <property type="term" value="F:DNA binding"/>
    <property type="evidence" value="ECO:0007669"/>
    <property type="project" value="UniProtKB-KW"/>
</dbReference>
<dbReference type="Pfam" id="PF01022">
    <property type="entry name" value="HTH_5"/>
    <property type="match status" value="1"/>
</dbReference>
<evidence type="ECO:0000313" key="5">
    <source>
        <dbReference type="EMBL" id="QEE14400.1"/>
    </source>
</evidence>
<proteinExistence type="predicted"/>
<dbReference type="PANTHER" id="PTHR43132">
    <property type="entry name" value="ARSENICAL RESISTANCE OPERON REPRESSOR ARSR-RELATED"/>
    <property type="match status" value="1"/>
</dbReference>
<dbReference type="AlphaFoldDB" id="A0A5B9D6D5"/>
<reference evidence="5 6" key="2">
    <citation type="journal article" date="2024" name="Int. J. Syst. Evol. Microbiol.">
        <title>Promethearchaeum syntrophicum gen. nov., sp. nov., an anaerobic, obligately syntrophic archaeon, the first isolate of the lineage 'Asgard' archaea, and proposal of the new archaeal phylum Promethearchaeota phyl. nov. and kingdom Promethearchaeati regn. nov.</title>
        <authorList>
            <person name="Imachi H."/>
            <person name="Nobu M.K."/>
            <person name="Kato S."/>
            <person name="Takaki Y."/>
            <person name="Miyazaki M."/>
            <person name="Miyata M."/>
            <person name="Ogawara M."/>
            <person name="Saito Y."/>
            <person name="Sakai S."/>
            <person name="Tahara Y.O."/>
            <person name="Takano Y."/>
            <person name="Tasumi E."/>
            <person name="Uematsu K."/>
            <person name="Yoshimura T."/>
            <person name="Itoh T."/>
            <person name="Ohkuma M."/>
            <person name="Takai K."/>
        </authorList>
    </citation>
    <scope>NUCLEOTIDE SEQUENCE [LARGE SCALE GENOMIC DNA]</scope>
    <source>
        <strain evidence="5 6">MK-D1</strain>
    </source>
</reference>
<dbReference type="Gene3D" id="1.10.10.10">
    <property type="entry name" value="Winged helix-like DNA-binding domain superfamily/Winged helix DNA-binding domain"/>
    <property type="match status" value="1"/>
</dbReference>
<evidence type="ECO:0000256" key="1">
    <source>
        <dbReference type="ARBA" id="ARBA00023015"/>
    </source>
</evidence>
<reference evidence="5 6" key="1">
    <citation type="journal article" date="2020" name="Nature">
        <title>Isolation of an archaeon at the prokaryote-eukaryote interface.</title>
        <authorList>
            <person name="Imachi H."/>
            <person name="Nobu M.K."/>
            <person name="Nakahara N."/>
            <person name="Morono Y."/>
            <person name="Ogawara M."/>
            <person name="Takaki Y."/>
            <person name="Takano Y."/>
            <person name="Uematsu K."/>
            <person name="Ikuta T."/>
            <person name="Ito M."/>
            <person name="Matsui Y."/>
            <person name="Miyazaki M."/>
            <person name="Murata K."/>
            <person name="Saito Y."/>
            <person name="Sakai S."/>
            <person name="Song C."/>
            <person name="Tasumi E."/>
            <person name="Yamanaka Y."/>
            <person name="Yamaguchi T."/>
            <person name="Kamagata Y."/>
            <person name="Tamaki H."/>
            <person name="Takai K."/>
        </authorList>
    </citation>
    <scope>NUCLEOTIDE SEQUENCE [LARGE SCALE GENOMIC DNA]</scope>
    <source>
        <strain evidence="5 6">MK-D1</strain>
    </source>
</reference>
<feature type="domain" description="HTH arsR-type" evidence="4">
    <location>
        <begin position="33"/>
        <end position="119"/>
    </location>
</feature>
<dbReference type="GO" id="GO:0003700">
    <property type="term" value="F:DNA-binding transcription factor activity"/>
    <property type="evidence" value="ECO:0007669"/>
    <property type="project" value="InterPro"/>
</dbReference>
<dbReference type="InterPro" id="IPR001845">
    <property type="entry name" value="HTH_ArsR_DNA-bd_dom"/>
</dbReference>
<dbReference type="KEGG" id="psyt:DSAG12_00213"/>
<dbReference type="Proteomes" id="UP000321408">
    <property type="component" value="Chromosome"/>
</dbReference>
<dbReference type="InterPro" id="IPR036390">
    <property type="entry name" value="WH_DNA-bd_sf"/>
</dbReference>
<name>A0A5B9D6D5_9ARCH</name>
<keyword evidence="3" id="KW-0804">Transcription</keyword>
<dbReference type="GeneID" id="41328217"/>
<dbReference type="SUPFAM" id="SSF46785">
    <property type="entry name" value="Winged helix' DNA-binding domain"/>
    <property type="match status" value="1"/>
</dbReference>
<organism evidence="5 6">
    <name type="scientific">Promethearchaeum syntrophicum</name>
    <dbReference type="NCBI Taxonomy" id="2594042"/>
    <lineage>
        <taxon>Archaea</taxon>
        <taxon>Promethearchaeati</taxon>
        <taxon>Promethearchaeota</taxon>
        <taxon>Promethearchaeia</taxon>
        <taxon>Promethearchaeales</taxon>
        <taxon>Promethearchaeaceae</taxon>
        <taxon>Promethearchaeum</taxon>
    </lineage>
</organism>
<dbReference type="PROSITE" id="PS50987">
    <property type="entry name" value="HTH_ARSR_2"/>
    <property type="match status" value="1"/>
</dbReference>
<keyword evidence="6" id="KW-1185">Reference proteome</keyword>
<dbReference type="SMART" id="SM00418">
    <property type="entry name" value="HTH_ARSR"/>
    <property type="match status" value="1"/>
</dbReference>
<dbReference type="InterPro" id="IPR051011">
    <property type="entry name" value="Metal_resp_trans_reg"/>
</dbReference>
<evidence type="ECO:0000313" key="6">
    <source>
        <dbReference type="Proteomes" id="UP000321408"/>
    </source>
</evidence>
<evidence type="ECO:0000256" key="2">
    <source>
        <dbReference type="ARBA" id="ARBA00023125"/>
    </source>
</evidence>
<dbReference type="RefSeq" id="WP_147661356.1">
    <property type="nucleotide sequence ID" value="NZ_CP042905.2"/>
</dbReference>
<accession>A0A5B9D6D5</accession>
<dbReference type="EMBL" id="CP042905">
    <property type="protein sequence ID" value="QEE14400.1"/>
    <property type="molecule type" value="Genomic_DNA"/>
</dbReference>
<keyword evidence="1" id="KW-0805">Transcription regulation</keyword>
<dbReference type="PANTHER" id="PTHR43132:SF2">
    <property type="entry name" value="ARSENICAL RESISTANCE OPERON REPRESSOR ARSR-RELATED"/>
    <property type="match status" value="1"/>
</dbReference>